<sequence length="776" mass="86027">MTKTIAKFTLWISLILGLALTLVGGLVFWQPGLVINSKTLNYVQEKWLNDLINWQSIHVEFVRTSFWQREIRLEAEQLKVDGEGVLIEAPKLKAKATLDLRYGQLQLINLGPIEAKELNLELALKGDQEESSSSDSSFLTALADWNRLPVETIDIRIKKANLIQDSGNVSFSGHFKLTGLNQNSKDELQVIVKDLVQGDKNLGKVTIDASIQDYNYLLDPKANISLAAKANIEQIRGSLDINIASQSKLKQNLNGKLKVDLGQTAIDLNLKGTRNDTSFKGTWGVLAREVSGAMTHVSLEPCSVEGRWGKSLDDPYDIAVACDGRTKRPVLKQEDMIARFLPEEIHFQFNSDIRFLGQGEEVLHTETSLELQEIRSGAVKILGAAMAQGPVPLNAPENHRIDVTFDFRLIVEQFSGLVNQLNGSPWSVPAPFNGLDGPARCHIKGDYSKNFTTNEFPLVCKLDLASSTQKLHIDSDGKVQLIREGEDLRPHLDFDILIDGIELVAPTMQPGTPMPALTPDERIVMSDPKDQKQPKASPEKSPVSYNLRIKTKKADSIKIHSNLLKEPVPINVDLLLTHDSPLTGKVAVQDFPLELLRRQAQIRYLRVNFNREGDKAGLDGLIEFENNDYKIAMELFGTLDKPEYRLTSDPPMSDKDLMAILLFGKHPDVLDPDKLKSVGETRAAIADGAISLISMYYLASTPIESVGYSPHSGLLSAKVNVQEGLSLTLGTDGDEQRQVGLRKRLGAGWVVDTSFVSDGDSSLTRTIAMLKWGRRY</sequence>
<evidence type="ECO:0000256" key="2">
    <source>
        <dbReference type="ARBA" id="ARBA00022692"/>
    </source>
</evidence>
<dbReference type="STRING" id="1513793.SAMN06296036_10488"/>
<evidence type="ECO:0000256" key="3">
    <source>
        <dbReference type="ARBA" id="ARBA00022989"/>
    </source>
</evidence>
<keyword evidence="4" id="KW-0472">Membrane</keyword>
<keyword evidence="7" id="KW-1185">Reference proteome</keyword>
<dbReference type="RefSeq" id="WP_132316886.1">
    <property type="nucleotide sequence ID" value="NZ_FWZT01000004.1"/>
</dbReference>
<keyword evidence="2" id="KW-0812">Transmembrane</keyword>
<evidence type="ECO:0000313" key="6">
    <source>
        <dbReference type="EMBL" id="SMF05695.1"/>
    </source>
</evidence>
<dbReference type="AlphaFoldDB" id="A0A1Y6BEQ8"/>
<dbReference type="OrthoDB" id="5287410at2"/>
<comment type="subcellular location">
    <subcellularLocation>
        <location evidence="1">Membrane</location>
        <topology evidence="1">Single-pass membrane protein</topology>
    </subcellularLocation>
</comment>
<gene>
    <name evidence="6" type="ORF">SAMN06296036_10488</name>
</gene>
<dbReference type="Pfam" id="PF04357">
    <property type="entry name" value="TamB"/>
    <property type="match status" value="1"/>
</dbReference>
<reference evidence="7" key="1">
    <citation type="submission" date="2017-04" db="EMBL/GenBank/DDBJ databases">
        <authorList>
            <person name="Varghese N."/>
            <person name="Submissions S."/>
        </authorList>
    </citation>
    <scope>NUCLEOTIDE SEQUENCE [LARGE SCALE GENOMIC DNA]</scope>
    <source>
        <strain evidence="7">RKEM611</strain>
    </source>
</reference>
<keyword evidence="3" id="KW-1133">Transmembrane helix</keyword>
<organism evidence="6 7">
    <name type="scientific">Pseudobacteriovorax antillogorgiicola</name>
    <dbReference type="NCBI Taxonomy" id="1513793"/>
    <lineage>
        <taxon>Bacteria</taxon>
        <taxon>Pseudomonadati</taxon>
        <taxon>Bdellovibrionota</taxon>
        <taxon>Oligoflexia</taxon>
        <taxon>Oligoflexales</taxon>
        <taxon>Pseudobacteriovoracaceae</taxon>
        <taxon>Pseudobacteriovorax</taxon>
    </lineage>
</organism>
<name>A0A1Y6BEQ8_9BACT</name>
<evidence type="ECO:0000256" key="4">
    <source>
        <dbReference type="ARBA" id="ARBA00023136"/>
    </source>
</evidence>
<protein>
    <recommendedName>
        <fullName evidence="5">Translocation and assembly module TamB C-terminal domain-containing protein</fullName>
    </recommendedName>
</protein>
<accession>A0A1Y6BEQ8</accession>
<evidence type="ECO:0000313" key="7">
    <source>
        <dbReference type="Proteomes" id="UP000192907"/>
    </source>
</evidence>
<dbReference type="Proteomes" id="UP000192907">
    <property type="component" value="Unassembled WGS sequence"/>
</dbReference>
<dbReference type="GO" id="GO:0009306">
    <property type="term" value="P:protein secretion"/>
    <property type="evidence" value="ECO:0007669"/>
    <property type="project" value="InterPro"/>
</dbReference>
<evidence type="ECO:0000256" key="1">
    <source>
        <dbReference type="ARBA" id="ARBA00004167"/>
    </source>
</evidence>
<feature type="domain" description="Translocation and assembly module TamB C-terminal" evidence="5">
    <location>
        <begin position="521"/>
        <end position="686"/>
    </location>
</feature>
<dbReference type="InterPro" id="IPR007452">
    <property type="entry name" value="TamB_C"/>
</dbReference>
<proteinExistence type="predicted"/>
<dbReference type="GO" id="GO:0005886">
    <property type="term" value="C:plasma membrane"/>
    <property type="evidence" value="ECO:0007669"/>
    <property type="project" value="InterPro"/>
</dbReference>
<evidence type="ECO:0000259" key="5">
    <source>
        <dbReference type="Pfam" id="PF04357"/>
    </source>
</evidence>
<dbReference type="EMBL" id="FWZT01000004">
    <property type="protein sequence ID" value="SMF05695.1"/>
    <property type="molecule type" value="Genomic_DNA"/>
</dbReference>